<keyword evidence="5" id="KW-0862">Zinc</keyword>
<dbReference type="OrthoDB" id="429145at2759"/>
<comment type="caution">
    <text evidence="10">The sequence shown here is derived from an EMBL/GenBank/DDBJ whole genome shotgun (WGS) entry which is preliminary data.</text>
</comment>
<evidence type="ECO:0000256" key="3">
    <source>
        <dbReference type="ARBA" id="ARBA00012925"/>
    </source>
</evidence>
<dbReference type="STRING" id="6265.A0A0B2VI31"/>
<dbReference type="InterPro" id="IPR001148">
    <property type="entry name" value="CA_dom"/>
</dbReference>
<dbReference type="Gene3D" id="3.10.200.10">
    <property type="entry name" value="Alpha carbonic anhydrase"/>
    <property type="match status" value="1"/>
</dbReference>
<gene>
    <name evidence="10" type="primary">cah-5</name>
    <name evidence="10" type="ORF">Tcan_05268</name>
</gene>
<dbReference type="InterPro" id="IPR023561">
    <property type="entry name" value="Carbonic_anhydrase_a-class"/>
</dbReference>
<comment type="catalytic activity">
    <reaction evidence="7">
        <text>hydrogencarbonate + H(+) = CO2 + H2O</text>
        <dbReference type="Rhea" id="RHEA:10748"/>
        <dbReference type="ChEBI" id="CHEBI:15377"/>
        <dbReference type="ChEBI" id="CHEBI:15378"/>
        <dbReference type="ChEBI" id="CHEBI:16526"/>
        <dbReference type="ChEBI" id="CHEBI:17544"/>
        <dbReference type="EC" id="4.2.1.1"/>
    </reaction>
</comment>
<feature type="chain" id="PRO_5012881469" description="carbonic anhydrase" evidence="8">
    <location>
        <begin position="16"/>
        <end position="255"/>
    </location>
</feature>
<evidence type="ECO:0000256" key="7">
    <source>
        <dbReference type="ARBA" id="ARBA00048348"/>
    </source>
</evidence>
<evidence type="ECO:0000256" key="4">
    <source>
        <dbReference type="ARBA" id="ARBA00022723"/>
    </source>
</evidence>
<evidence type="ECO:0000256" key="6">
    <source>
        <dbReference type="ARBA" id="ARBA00023239"/>
    </source>
</evidence>
<dbReference type="EMBL" id="JPKZ01001591">
    <property type="protein sequence ID" value="KHN81074.1"/>
    <property type="molecule type" value="Genomic_DNA"/>
</dbReference>
<dbReference type="InterPro" id="IPR036398">
    <property type="entry name" value="CA_dom_sf"/>
</dbReference>
<dbReference type="PANTHER" id="PTHR18952:SF141">
    <property type="entry name" value="CARBONIC ANHYDRASE"/>
    <property type="match status" value="1"/>
</dbReference>
<evidence type="ECO:0000256" key="2">
    <source>
        <dbReference type="ARBA" id="ARBA00010718"/>
    </source>
</evidence>
<dbReference type="Proteomes" id="UP000031036">
    <property type="component" value="Unassembled WGS sequence"/>
</dbReference>
<proteinExistence type="inferred from homology"/>
<evidence type="ECO:0000256" key="1">
    <source>
        <dbReference type="ARBA" id="ARBA00001947"/>
    </source>
</evidence>
<reference evidence="10 11" key="1">
    <citation type="submission" date="2014-11" db="EMBL/GenBank/DDBJ databases">
        <title>Genetic blueprint of the zoonotic pathogen Toxocara canis.</title>
        <authorList>
            <person name="Zhu X.-Q."/>
            <person name="Korhonen P.K."/>
            <person name="Cai H."/>
            <person name="Young N.D."/>
            <person name="Nejsum P."/>
            <person name="von Samson-Himmelstjerna G."/>
            <person name="Boag P.R."/>
            <person name="Tan P."/>
            <person name="Li Q."/>
            <person name="Min J."/>
            <person name="Yang Y."/>
            <person name="Wang X."/>
            <person name="Fang X."/>
            <person name="Hall R.S."/>
            <person name="Hofmann A."/>
            <person name="Sternberg P.W."/>
            <person name="Jex A.R."/>
            <person name="Gasser R.B."/>
        </authorList>
    </citation>
    <scope>NUCLEOTIDE SEQUENCE [LARGE SCALE GENOMIC DNA]</scope>
    <source>
        <strain evidence="10">PN_DK_2014</strain>
    </source>
</reference>
<name>A0A0B2VI31_TOXCA</name>
<organism evidence="10 11">
    <name type="scientific">Toxocara canis</name>
    <name type="common">Canine roundworm</name>
    <dbReference type="NCBI Taxonomy" id="6265"/>
    <lineage>
        <taxon>Eukaryota</taxon>
        <taxon>Metazoa</taxon>
        <taxon>Ecdysozoa</taxon>
        <taxon>Nematoda</taxon>
        <taxon>Chromadorea</taxon>
        <taxon>Rhabditida</taxon>
        <taxon>Spirurina</taxon>
        <taxon>Ascaridomorpha</taxon>
        <taxon>Ascaridoidea</taxon>
        <taxon>Toxocaridae</taxon>
        <taxon>Toxocara</taxon>
    </lineage>
</organism>
<dbReference type="OMA" id="IADFHEW"/>
<accession>A0A0B2VI31</accession>
<evidence type="ECO:0000313" key="10">
    <source>
        <dbReference type="EMBL" id="KHN81074.1"/>
    </source>
</evidence>
<dbReference type="GO" id="GO:0008270">
    <property type="term" value="F:zinc ion binding"/>
    <property type="evidence" value="ECO:0007669"/>
    <property type="project" value="InterPro"/>
</dbReference>
<dbReference type="PANTHER" id="PTHR18952">
    <property type="entry name" value="CARBONIC ANHYDRASE"/>
    <property type="match status" value="1"/>
</dbReference>
<dbReference type="SUPFAM" id="SSF51069">
    <property type="entry name" value="Carbonic anhydrase"/>
    <property type="match status" value="1"/>
</dbReference>
<dbReference type="EC" id="4.2.1.1" evidence="3"/>
<keyword evidence="4" id="KW-0479">Metal-binding</keyword>
<sequence length="255" mass="28229">MLLFFVLIARSDAKANWGYGEKDGPGVWPGTCRVGTRQSPVDISPSDVYFSPLPRLNFFNYDRKGPVVLENTGNTGLRLTLTHLRAADRSGVTNDYDREPLNAAGQSVVGIQIHLVHVKKSFVPGSREPLEDDAIAMVGVFLIISNDSSPLFEIASNFLTITKAGSVSDMIKMEPQYLLPQFREPFYRYEGSLTTPPCDEAVVWMLMAEPVSITYSQLSSLRKLRSSSGKKIASNNRPRSALNGRKIAFRPALFV</sequence>
<feature type="signal peptide" evidence="8">
    <location>
        <begin position="1"/>
        <end position="15"/>
    </location>
</feature>
<protein>
    <recommendedName>
        <fullName evidence="3">carbonic anhydrase</fullName>
        <ecNumber evidence="3">4.2.1.1</ecNumber>
    </recommendedName>
</protein>
<dbReference type="AlphaFoldDB" id="A0A0B2VI31"/>
<keyword evidence="11" id="KW-1185">Reference proteome</keyword>
<feature type="domain" description="Alpha-carbonic anhydrase" evidence="9">
    <location>
        <begin position="15"/>
        <end position="251"/>
    </location>
</feature>
<evidence type="ECO:0000256" key="5">
    <source>
        <dbReference type="ARBA" id="ARBA00022833"/>
    </source>
</evidence>
<evidence type="ECO:0000259" key="9">
    <source>
        <dbReference type="PROSITE" id="PS51144"/>
    </source>
</evidence>
<comment type="similarity">
    <text evidence="2">Belongs to the alpha-carbonic anhydrase family.</text>
</comment>
<dbReference type="GO" id="GO:0005737">
    <property type="term" value="C:cytoplasm"/>
    <property type="evidence" value="ECO:0007669"/>
    <property type="project" value="TreeGrafter"/>
</dbReference>
<evidence type="ECO:0000313" key="11">
    <source>
        <dbReference type="Proteomes" id="UP000031036"/>
    </source>
</evidence>
<evidence type="ECO:0000256" key="8">
    <source>
        <dbReference type="SAM" id="SignalP"/>
    </source>
</evidence>
<dbReference type="GO" id="GO:0004089">
    <property type="term" value="F:carbonate dehydratase activity"/>
    <property type="evidence" value="ECO:0007669"/>
    <property type="project" value="UniProtKB-EC"/>
</dbReference>
<dbReference type="PROSITE" id="PS51144">
    <property type="entry name" value="ALPHA_CA_2"/>
    <property type="match status" value="1"/>
</dbReference>
<comment type="cofactor">
    <cofactor evidence="1">
        <name>Zn(2+)</name>
        <dbReference type="ChEBI" id="CHEBI:29105"/>
    </cofactor>
</comment>
<dbReference type="Pfam" id="PF00194">
    <property type="entry name" value="Carb_anhydrase"/>
    <property type="match status" value="2"/>
</dbReference>
<dbReference type="CDD" id="cd00326">
    <property type="entry name" value="alpha_CA"/>
    <property type="match status" value="1"/>
</dbReference>
<dbReference type="SMART" id="SM01057">
    <property type="entry name" value="Carb_anhydrase"/>
    <property type="match status" value="1"/>
</dbReference>
<keyword evidence="6" id="KW-0456">Lyase</keyword>
<keyword evidence="8" id="KW-0732">Signal</keyword>